<comment type="similarity">
    <text evidence="1">Belongs to the bacterial reverse transcriptase family.</text>
</comment>
<gene>
    <name evidence="3" type="ORF">HUV48_08405</name>
</gene>
<dbReference type="InterPro" id="IPR043502">
    <property type="entry name" value="DNA/RNA_pol_sf"/>
</dbReference>
<feature type="domain" description="Reverse transcriptase" evidence="2">
    <location>
        <begin position="51"/>
        <end position="297"/>
    </location>
</feature>
<evidence type="ECO:0000259" key="2">
    <source>
        <dbReference type="PROSITE" id="PS50878"/>
    </source>
</evidence>
<dbReference type="AlphaFoldDB" id="A0A850GZI3"/>
<dbReference type="Pfam" id="PF00078">
    <property type="entry name" value="RVT_1"/>
    <property type="match status" value="1"/>
</dbReference>
<evidence type="ECO:0000256" key="1">
    <source>
        <dbReference type="ARBA" id="ARBA00034120"/>
    </source>
</evidence>
<keyword evidence="4" id="KW-1185">Reference proteome</keyword>
<evidence type="ECO:0000313" key="4">
    <source>
        <dbReference type="Proteomes" id="UP000561438"/>
    </source>
</evidence>
<organism evidence="3 4">
    <name type="scientific">Qipengyuania atrilutea</name>
    <dbReference type="NCBI Taxonomy" id="2744473"/>
    <lineage>
        <taxon>Bacteria</taxon>
        <taxon>Pseudomonadati</taxon>
        <taxon>Pseudomonadota</taxon>
        <taxon>Alphaproteobacteria</taxon>
        <taxon>Sphingomonadales</taxon>
        <taxon>Erythrobacteraceae</taxon>
        <taxon>Qipengyuania</taxon>
    </lineage>
</organism>
<evidence type="ECO:0000313" key="3">
    <source>
        <dbReference type="EMBL" id="NVD45041.1"/>
    </source>
</evidence>
<dbReference type="PROSITE" id="PS50878">
    <property type="entry name" value="RT_POL"/>
    <property type="match status" value="1"/>
</dbReference>
<dbReference type="PANTHER" id="PTHR34047">
    <property type="entry name" value="NUCLEAR INTRON MATURASE 1, MITOCHONDRIAL-RELATED"/>
    <property type="match status" value="1"/>
</dbReference>
<dbReference type="PANTHER" id="PTHR34047:SF8">
    <property type="entry name" value="PROTEIN YKFC"/>
    <property type="match status" value="1"/>
</dbReference>
<dbReference type="RefSeq" id="WP_176267378.1">
    <property type="nucleotide sequence ID" value="NZ_JABWGV010000003.1"/>
</dbReference>
<sequence>MNAFERSVTAESLSAIWVGKLKKLRRSCFGVDRVSADKFEANRDREIRAIRSRLSGEEAPFKSHGLLALAKKKPDSEKYRIICVPTMSDRLIQFALLRTLKDKLRPMGLDNPVSYGIAEGAARGVKGARTFACEARDAHPYVYKTDIQQFFDNIRRDQLSRCLTRVVRQSSLLPYLDAFLQTEISEGFDRNWRSIATASGIRKGKGVRQGMPLSPLFAGAYLRDFDRAMVRSKVPVARYVDDIVAFFDSEATALDFHERVSDALGELGLTLGAPNAAGSKTAIFPPGEPAPFLGMEISRAPTGKHLLRVSASCIGDCVTRVRLAGDLDYLQEKKVRLTGMGQYFKSILNGYIHAYAEARNCDDLKAAVEQAAKAAQASILRELFGRARLESLSAKQFDFIGIERDTILPKKAGSGTLAED</sequence>
<dbReference type="EMBL" id="JABWGV010000003">
    <property type="protein sequence ID" value="NVD45041.1"/>
    <property type="molecule type" value="Genomic_DNA"/>
</dbReference>
<dbReference type="SUPFAM" id="SSF56672">
    <property type="entry name" value="DNA/RNA polymerases"/>
    <property type="match status" value="1"/>
</dbReference>
<dbReference type="InterPro" id="IPR051083">
    <property type="entry name" value="GrpII_Intron_Splice-Mob/Def"/>
</dbReference>
<name>A0A850GZI3_9SPHN</name>
<comment type="caution">
    <text evidence="3">The sequence shown here is derived from an EMBL/GenBank/DDBJ whole genome shotgun (WGS) entry which is preliminary data.</text>
</comment>
<dbReference type="InterPro" id="IPR000477">
    <property type="entry name" value="RT_dom"/>
</dbReference>
<accession>A0A850GZI3</accession>
<dbReference type="Proteomes" id="UP000561438">
    <property type="component" value="Unassembled WGS sequence"/>
</dbReference>
<reference evidence="3 4" key="1">
    <citation type="submission" date="2020-06" db="EMBL/GenBank/DDBJ databases">
        <title>Altererythrobacter sp. HHU K3-1.</title>
        <authorList>
            <person name="Zhang D."/>
            <person name="Xue H."/>
        </authorList>
    </citation>
    <scope>NUCLEOTIDE SEQUENCE [LARGE SCALE GENOMIC DNA]</scope>
    <source>
        <strain evidence="3 4">HHU K3-1</strain>
    </source>
</reference>
<proteinExistence type="inferred from homology"/>
<protein>
    <recommendedName>
        <fullName evidence="2">Reverse transcriptase domain-containing protein</fullName>
    </recommendedName>
</protein>